<feature type="domain" description="GP-PDE" evidence="2">
    <location>
        <begin position="61"/>
        <end position="295"/>
    </location>
</feature>
<dbReference type="GO" id="GO:0006629">
    <property type="term" value="P:lipid metabolic process"/>
    <property type="evidence" value="ECO:0007669"/>
    <property type="project" value="InterPro"/>
</dbReference>
<name>A0A1C6W2K0_9ACTN</name>
<dbReference type="OrthoDB" id="5241788at2"/>
<dbReference type="PANTHER" id="PTHR43805">
    <property type="entry name" value="GLYCEROPHOSPHORYL DIESTER PHOSPHODIESTERASE"/>
    <property type="match status" value="1"/>
</dbReference>
<evidence type="ECO:0000313" key="4">
    <source>
        <dbReference type="Proteomes" id="UP000199001"/>
    </source>
</evidence>
<gene>
    <name evidence="3" type="ORF">GA0070606_6300</name>
</gene>
<dbReference type="Gene3D" id="3.20.20.190">
    <property type="entry name" value="Phosphatidylinositol (PI) phosphodiesterase"/>
    <property type="match status" value="1"/>
</dbReference>
<dbReference type="CDD" id="cd08561">
    <property type="entry name" value="GDPD_cytoplasmic_ScUgpQ2_like"/>
    <property type="match status" value="1"/>
</dbReference>
<dbReference type="SUPFAM" id="SSF51695">
    <property type="entry name" value="PLC-like phosphodiesterases"/>
    <property type="match status" value="1"/>
</dbReference>
<dbReference type="EMBL" id="FMHZ01000002">
    <property type="protein sequence ID" value="SCL72805.1"/>
    <property type="molecule type" value="Genomic_DNA"/>
</dbReference>
<accession>A0A1C6W2K0</accession>
<dbReference type="InterPro" id="IPR017946">
    <property type="entry name" value="PLC-like_Pdiesterase_TIM-brl"/>
</dbReference>
<dbReference type="Pfam" id="PF03009">
    <property type="entry name" value="GDPD"/>
    <property type="match status" value="1"/>
</dbReference>
<dbReference type="Proteomes" id="UP000199001">
    <property type="component" value="Unassembled WGS sequence"/>
</dbReference>
<dbReference type="STRING" id="47855.GA0070606_6300"/>
<dbReference type="PROSITE" id="PS51704">
    <property type="entry name" value="GP_PDE"/>
    <property type="match status" value="1"/>
</dbReference>
<evidence type="ECO:0000259" key="2">
    <source>
        <dbReference type="PROSITE" id="PS51704"/>
    </source>
</evidence>
<proteinExistence type="predicted"/>
<evidence type="ECO:0000256" key="1">
    <source>
        <dbReference type="SAM" id="MobiDB-lite"/>
    </source>
</evidence>
<dbReference type="AlphaFoldDB" id="A0A1C6W2K0"/>
<keyword evidence="4" id="KW-1185">Reference proteome</keyword>
<evidence type="ECO:0000313" key="3">
    <source>
        <dbReference type="EMBL" id="SCL72805.1"/>
    </source>
</evidence>
<protein>
    <submittedName>
        <fullName evidence="3">Glycerophosphoryl diester phosphodiesterase</fullName>
    </submittedName>
</protein>
<dbReference type="GO" id="GO:0008081">
    <property type="term" value="F:phosphoric diester hydrolase activity"/>
    <property type="evidence" value="ECO:0007669"/>
    <property type="project" value="InterPro"/>
</dbReference>
<sequence length="303" mass="32563">MRPGRAHTTVIRGSPAQRADDGTDAFAPEIDGHGLVAVRQPGTGILRRVLTGHPYLDAPAPLAFAHRGGAAEGDENTVAAFARAVGLGYRYVETDVHGTADGVAVVFHDATLDRVTGEPGRIADLRWTDLASVRVGGAAVVPRLDEVLDAWPQVRFNIDVKADGGVEATVATIGRVEAGDRVLLASFSDARLARLRALTQGRIATSLGMRGVARLRMASLTGRPLRLPPSVVAAQVPVRYGRVPVVDRRFLRHAHRLGLQVHVWTIDEPAEMHELLDLGVDGIMTDHVGVLRDVYRSRGHWAA</sequence>
<dbReference type="InterPro" id="IPR030395">
    <property type="entry name" value="GP_PDE_dom"/>
</dbReference>
<reference evidence="4" key="1">
    <citation type="submission" date="2016-06" db="EMBL/GenBank/DDBJ databases">
        <authorList>
            <person name="Varghese N."/>
            <person name="Submissions Spin"/>
        </authorList>
    </citation>
    <scope>NUCLEOTIDE SEQUENCE [LARGE SCALE GENOMIC DNA]</scope>
    <source>
        <strain evidence="4">DSM 43903</strain>
    </source>
</reference>
<organism evidence="3 4">
    <name type="scientific">Micromonospora citrea</name>
    <dbReference type="NCBI Taxonomy" id="47855"/>
    <lineage>
        <taxon>Bacteria</taxon>
        <taxon>Bacillati</taxon>
        <taxon>Actinomycetota</taxon>
        <taxon>Actinomycetes</taxon>
        <taxon>Micromonosporales</taxon>
        <taxon>Micromonosporaceae</taxon>
        <taxon>Micromonospora</taxon>
    </lineage>
</organism>
<feature type="region of interest" description="Disordered" evidence="1">
    <location>
        <begin position="1"/>
        <end position="23"/>
    </location>
</feature>
<dbReference type="PANTHER" id="PTHR43805:SF1">
    <property type="entry name" value="GP-PDE DOMAIN-CONTAINING PROTEIN"/>
    <property type="match status" value="1"/>
</dbReference>